<organism evidence="12 13">
    <name type="scientific">Dictyobacter vulcani</name>
    <dbReference type="NCBI Taxonomy" id="2607529"/>
    <lineage>
        <taxon>Bacteria</taxon>
        <taxon>Bacillati</taxon>
        <taxon>Chloroflexota</taxon>
        <taxon>Ktedonobacteria</taxon>
        <taxon>Ktedonobacterales</taxon>
        <taxon>Dictyobacteraceae</taxon>
        <taxon>Dictyobacter</taxon>
    </lineage>
</organism>
<dbReference type="Pfam" id="PF00266">
    <property type="entry name" value="Aminotran_5"/>
    <property type="match status" value="1"/>
</dbReference>
<evidence type="ECO:0000259" key="11">
    <source>
        <dbReference type="Pfam" id="PF00266"/>
    </source>
</evidence>
<dbReference type="InterPro" id="IPR015421">
    <property type="entry name" value="PyrdxlP-dep_Trfase_major"/>
</dbReference>
<dbReference type="SUPFAM" id="SSF53383">
    <property type="entry name" value="PLP-dependent transferases"/>
    <property type="match status" value="1"/>
</dbReference>
<dbReference type="GO" id="GO:0046872">
    <property type="term" value="F:metal ion binding"/>
    <property type="evidence" value="ECO:0007669"/>
    <property type="project" value="UniProtKB-KW"/>
</dbReference>
<dbReference type="AlphaFoldDB" id="A0A5J4KUA2"/>
<dbReference type="InterPro" id="IPR015424">
    <property type="entry name" value="PyrdxlP-dep_Trfase"/>
</dbReference>
<keyword evidence="8" id="KW-0411">Iron-sulfur</keyword>
<dbReference type="InterPro" id="IPR020578">
    <property type="entry name" value="Aminotrans_V_PyrdxlP_BS"/>
</dbReference>
<sequence>MAHPGLQDGPIYLDYNATTPVDPAVVDAMLPYLTTYFGNPSSSHAYAEKTRAAMATAREQVASLLGCAQDEIIFTGSGTESNALALRGAALANRFHGNHIITQVSEHPAVLNVCKSLTRLHGFRVTYLPVDKYGRIDPAEVAAAIEEQTTLISIMYANNETGTIQPIAELADLARRHRILLHTDASQAVGKISTDVQTLGVDFLTLAGHKVYAPKGIGALYMRRGLQVEPLLYGGGQEHGLRAGTENVAFMVALGAACVLASEQLATSQPRLQKLRDQLQQKLEQRLSHAVHLNGHPNDRLPNTLNVSIDGILGEEVLAATPGIASSTGSACHEGKTDPSAVLSAMGQSRERALSALRLTLGRWTTAREINAAADLLAQTVQTQWKTRDA</sequence>
<proteinExistence type="inferred from homology"/>
<comment type="similarity">
    <text evidence="2">Belongs to the class-V pyridoxal-phosphate-dependent aminotransferase family. NifS/IscS subfamily.</text>
</comment>
<dbReference type="Gene3D" id="3.90.1150.10">
    <property type="entry name" value="Aspartate Aminotransferase, domain 1"/>
    <property type="match status" value="1"/>
</dbReference>
<evidence type="ECO:0000256" key="2">
    <source>
        <dbReference type="ARBA" id="ARBA00006490"/>
    </source>
</evidence>
<dbReference type="RefSeq" id="WP_151759133.1">
    <property type="nucleotide sequence ID" value="NZ_BKZW01000004.1"/>
</dbReference>
<protein>
    <recommendedName>
        <fullName evidence="3">cysteine desulfurase</fullName>
        <ecNumber evidence="3">2.8.1.7</ecNumber>
    </recommendedName>
</protein>
<name>A0A5J4KUA2_9CHLR</name>
<dbReference type="PANTHER" id="PTHR11601:SF34">
    <property type="entry name" value="CYSTEINE DESULFURASE"/>
    <property type="match status" value="1"/>
</dbReference>
<keyword evidence="7" id="KW-0408">Iron</keyword>
<keyword evidence="4" id="KW-0808">Transferase</keyword>
<evidence type="ECO:0000313" key="13">
    <source>
        <dbReference type="Proteomes" id="UP000326912"/>
    </source>
</evidence>
<dbReference type="InterPro" id="IPR000192">
    <property type="entry name" value="Aminotrans_V_dom"/>
</dbReference>
<dbReference type="EMBL" id="BKZW01000004">
    <property type="protein sequence ID" value="GER91485.1"/>
    <property type="molecule type" value="Genomic_DNA"/>
</dbReference>
<dbReference type="Gene3D" id="1.10.260.50">
    <property type="match status" value="1"/>
</dbReference>
<evidence type="ECO:0000256" key="8">
    <source>
        <dbReference type="ARBA" id="ARBA00023014"/>
    </source>
</evidence>
<dbReference type="Proteomes" id="UP000326912">
    <property type="component" value="Unassembled WGS sequence"/>
</dbReference>
<dbReference type="InterPro" id="IPR015422">
    <property type="entry name" value="PyrdxlP-dep_Trfase_small"/>
</dbReference>
<dbReference type="PANTHER" id="PTHR11601">
    <property type="entry name" value="CYSTEINE DESULFURYLASE FAMILY MEMBER"/>
    <property type="match status" value="1"/>
</dbReference>
<dbReference type="FunFam" id="3.40.640.10:FF:000084">
    <property type="entry name" value="IscS-like cysteine desulfurase"/>
    <property type="match status" value="1"/>
</dbReference>
<dbReference type="EC" id="2.8.1.7" evidence="3"/>
<reference evidence="12 13" key="1">
    <citation type="submission" date="2019-10" db="EMBL/GenBank/DDBJ databases">
        <title>Dictyobacter vulcani sp. nov., within the class Ktedonobacteria, isolated from soil of volcanic Mt. Zao.</title>
        <authorList>
            <person name="Zheng Y."/>
            <person name="Wang C.M."/>
            <person name="Sakai Y."/>
            <person name="Abe K."/>
            <person name="Yokota A."/>
            <person name="Yabe S."/>
        </authorList>
    </citation>
    <scope>NUCLEOTIDE SEQUENCE [LARGE SCALE GENOMIC DNA]</scope>
    <source>
        <strain evidence="12 13">W12</strain>
    </source>
</reference>
<comment type="caution">
    <text evidence="12">The sequence shown here is derived from an EMBL/GenBank/DDBJ whole genome shotgun (WGS) entry which is preliminary data.</text>
</comment>
<evidence type="ECO:0000256" key="1">
    <source>
        <dbReference type="ARBA" id="ARBA00001933"/>
    </source>
</evidence>
<evidence type="ECO:0000313" key="12">
    <source>
        <dbReference type="EMBL" id="GER91485.1"/>
    </source>
</evidence>
<dbReference type="InterPro" id="IPR016454">
    <property type="entry name" value="Cysteine_dSase"/>
</dbReference>
<gene>
    <name evidence="12" type="ORF">KDW_56470</name>
</gene>
<dbReference type="PROSITE" id="PS00595">
    <property type="entry name" value="AA_TRANSFER_CLASS_5"/>
    <property type="match status" value="1"/>
</dbReference>
<evidence type="ECO:0000256" key="9">
    <source>
        <dbReference type="ARBA" id="ARBA00050776"/>
    </source>
</evidence>
<feature type="domain" description="Aminotransferase class V" evidence="11">
    <location>
        <begin position="11"/>
        <end position="371"/>
    </location>
</feature>
<comment type="catalytic activity">
    <reaction evidence="9">
        <text>(sulfur carrier)-H + L-cysteine = (sulfur carrier)-SH + L-alanine</text>
        <dbReference type="Rhea" id="RHEA:43892"/>
        <dbReference type="Rhea" id="RHEA-COMP:14737"/>
        <dbReference type="Rhea" id="RHEA-COMP:14739"/>
        <dbReference type="ChEBI" id="CHEBI:29917"/>
        <dbReference type="ChEBI" id="CHEBI:35235"/>
        <dbReference type="ChEBI" id="CHEBI:57972"/>
        <dbReference type="ChEBI" id="CHEBI:64428"/>
        <dbReference type="EC" id="2.8.1.7"/>
    </reaction>
</comment>
<dbReference type="PIRSF" id="PIRSF005572">
    <property type="entry name" value="NifS"/>
    <property type="match status" value="1"/>
</dbReference>
<accession>A0A5J4KUA2</accession>
<evidence type="ECO:0000256" key="7">
    <source>
        <dbReference type="ARBA" id="ARBA00023004"/>
    </source>
</evidence>
<dbReference type="GO" id="GO:0051536">
    <property type="term" value="F:iron-sulfur cluster binding"/>
    <property type="evidence" value="ECO:0007669"/>
    <property type="project" value="UniProtKB-KW"/>
</dbReference>
<evidence type="ECO:0000256" key="3">
    <source>
        <dbReference type="ARBA" id="ARBA00012239"/>
    </source>
</evidence>
<keyword evidence="5" id="KW-0479">Metal-binding</keyword>
<dbReference type="Gene3D" id="3.40.640.10">
    <property type="entry name" value="Type I PLP-dependent aspartate aminotransferase-like (Major domain)"/>
    <property type="match status" value="1"/>
</dbReference>
<keyword evidence="13" id="KW-1185">Reference proteome</keyword>
<keyword evidence="6" id="KW-0663">Pyridoxal phosphate</keyword>
<evidence type="ECO:0000256" key="4">
    <source>
        <dbReference type="ARBA" id="ARBA00022679"/>
    </source>
</evidence>
<evidence type="ECO:0000256" key="5">
    <source>
        <dbReference type="ARBA" id="ARBA00022723"/>
    </source>
</evidence>
<evidence type="ECO:0000256" key="10">
    <source>
        <dbReference type="RuleBase" id="RU004504"/>
    </source>
</evidence>
<dbReference type="GO" id="GO:0031071">
    <property type="term" value="F:cysteine desulfurase activity"/>
    <property type="evidence" value="ECO:0007669"/>
    <property type="project" value="UniProtKB-EC"/>
</dbReference>
<comment type="cofactor">
    <cofactor evidence="1 10">
        <name>pyridoxal 5'-phosphate</name>
        <dbReference type="ChEBI" id="CHEBI:597326"/>
    </cofactor>
</comment>
<evidence type="ECO:0000256" key="6">
    <source>
        <dbReference type="ARBA" id="ARBA00022898"/>
    </source>
</evidence>